<accession>A0A836A402</accession>
<keyword evidence="1" id="KW-0732">Signal</keyword>
<dbReference type="InterPro" id="IPR007110">
    <property type="entry name" value="Ig-like_dom"/>
</dbReference>
<dbReference type="SMART" id="SM00409">
    <property type="entry name" value="IG"/>
    <property type="match status" value="4"/>
</dbReference>
<evidence type="ECO:0000313" key="8">
    <source>
        <dbReference type="EMBL" id="KAG5200844.1"/>
    </source>
</evidence>
<feature type="region of interest" description="Disordered" evidence="5">
    <location>
        <begin position="380"/>
        <end position="408"/>
    </location>
</feature>
<feature type="domain" description="Ig-like" evidence="7">
    <location>
        <begin position="140"/>
        <end position="225"/>
    </location>
</feature>
<dbReference type="InterPro" id="IPR013783">
    <property type="entry name" value="Ig-like_fold"/>
</dbReference>
<evidence type="ECO:0000259" key="7">
    <source>
        <dbReference type="PROSITE" id="PS50835"/>
    </source>
</evidence>
<evidence type="ECO:0000256" key="6">
    <source>
        <dbReference type="SAM" id="Phobius"/>
    </source>
</evidence>
<evidence type="ECO:0000256" key="1">
    <source>
        <dbReference type="ARBA" id="ARBA00022729"/>
    </source>
</evidence>
<evidence type="ECO:0000256" key="5">
    <source>
        <dbReference type="SAM" id="MobiDB-lite"/>
    </source>
</evidence>
<dbReference type="AlphaFoldDB" id="A0A836A402"/>
<dbReference type="GO" id="GO:1990782">
    <property type="term" value="F:protein tyrosine kinase binding"/>
    <property type="evidence" value="ECO:0007669"/>
    <property type="project" value="TreeGrafter"/>
</dbReference>
<name>A0A836A402_SHEEP</name>
<dbReference type="GO" id="GO:0002682">
    <property type="term" value="P:regulation of immune system process"/>
    <property type="evidence" value="ECO:0007669"/>
    <property type="project" value="TreeGrafter"/>
</dbReference>
<protein>
    <recommendedName>
        <fullName evidence="7">Ig-like domain-containing protein</fullName>
    </recommendedName>
</protein>
<dbReference type="FunFam" id="2.60.40.10:FF:000244">
    <property type="entry name" value="carcinoembryonic antigen-related cell adhesion molecule 16"/>
    <property type="match status" value="2"/>
</dbReference>
<dbReference type="InterPro" id="IPR050831">
    <property type="entry name" value="CEA_cell_adhesion"/>
</dbReference>
<dbReference type="InterPro" id="IPR003598">
    <property type="entry name" value="Ig_sub2"/>
</dbReference>
<keyword evidence="6" id="KW-0812">Transmembrane</keyword>
<dbReference type="PROSITE" id="PS50835">
    <property type="entry name" value="IG_LIKE"/>
    <property type="match status" value="2"/>
</dbReference>
<evidence type="ECO:0000256" key="2">
    <source>
        <dbReference type="ARBA" id="ARBA00023180"/>
    </source>
</evidence>
<feature type="compositionally biased region" description="Polar residues" evidence="5">
    <location>
        <begin position="398"/>
        <end position="408"/>
    </location>
</feature>
<dbReference type="EMBL" id="JAEMGP010000014">
    <property type="protein sequence ID" value="KAG5200844.1"/>
    <property type="molecule type" value="Genomic_DNA"/>
</dbReference>
<keyword evidence="2" id="KW-0325">Glycoprotein</keyword>
<dbReference type="Gene3D" id="2.60.40.10">
    <property type="entry name" value="Immunoglobulins"/>
    <property type="match status" value="4"/>
</dbReference>
<evidence type="ECO:0000256" key="3">
    <source>
        <dbReference type="ARBA" id="ARBA00023319"/>
    </source>
</evidence>
<dbReference type="SUPFAM" id="SSF48726">
    <property type="entry name" value="Immunoglobulin"/>
    <property type="match status" value="4"/>
</dbReference>
<dbReference type="GO" id="GO:0005886">
    <property type="term" value="C:plasma membrane"/>
    <property type="evidence" value="ECO:0007669"/>
    <property type="project" value="TreeGrafter"/>
</dbReference>
<comment type="similarity">
    <text evidence="4">Belongs to the immunoglobulin superfamily. CEA family.</text>
</comment>
<gene>
    <name evidence="8" type="ORF">JEQ12_005378</name>
</gene>
<evidence type="ECO:0000256" key="4">
    <source>
        <dbReference type="ARBA" id="ARBA00038222"/>
    </source>
</evidence>
<dbReference type="Pfam" id="PF13927">
    <property type="entry name" value="Ig_3"/>
    <property type="match status" value="2"/>
</dbReference>
<dbReference type="GO" id="GO:0009986">
    <property type="term" value="C:cell surface"/>
    <property type="evidence" value="ECO:0007669"/>
    <property type="project" value="TreeGrafter"/>
</dbReference>
<feature type="transmembrane region" description="Helical" evidence="6">
    <location>
        <begin position="234"/>
        <end position="257"/>
    </location>
</feature>
<dbReference type="InterPro" id="IPR003599">
    <property type="entry name" value="Ig_sub"/>
</dbReference>
<sequence>MSGRMKQKPDKIVNVSLLSFWTLPTTARLAVETVPPLVAEGSVAVFNILEKKGLIIGYGWFRGNRVEQKAAIEAYQVLENSHTPGPANTGRETIKPNGSLIIQSVRKQDAGTYTVVTVKADLTNVSASGQLQVYSLLRQPSIQVNDSMVRQKGNRVVITCVTNETDISIKWIFNKQQLKAAKNIFLSKDSKNLTIDPIKKENAGEYQCEIFNIGTSNRSEIFELKVKGRENSRALGVGAITGIMIGVLLVLTPLAVLGRLIFLHRVDNNATTNGPVYSGRETLYPNGTLLIWNVTQRDTGSYTLLVTKNDLQTEIQTGHLHVHPPVARPSLQASNTTVTEHEGPVVLTCLTDETGVSIRWFFKGQSLLLAERMTLSSDNSTLTIDPVSREDTGDYQCEASNRGSSSRSNPLRLRVTWQENSRALGVGAITGIVIGVLLVLTPLAVLGRFIFLHRVSGPFSGASAQGTMTG</sequence>
<feature type="transmembrane region" description="Helical" evidence="6">
    <location>
        <begin position="423"/>
        <end position="451"/>
    </location>
</feature>
<evidence type="ECO:0000313" key="9">
    <source>
        <dbReference type="Proteomes" id="UP000664991"/>
    </source>
</evidence>
<feature type="domain" description="Ig-like" evidence="7">
    <location>
        <begin position="324"/>
        <end position="414"/>
    </location>
</feature>
<keyword evidence="3" id="KW-0393">Immunoglobulin domain</keyword>
<dbReference type="PANTHER" id="PTHR44427">
    <property type="entry name" value="CARCINOEMBRYONIC ANTIGEN-RELATED CELL ADHESION MOLECULE 19"/>
    <property type="match status" value="1"/>
</dbReference>
<dbReference type="Pfam" id="PF07686">
    <property type="entry name" value="V-set"/>
    <property type="match status" value="2"/>
</dbReference>
<dbReference type="Proteomes" id="UP000664991">
    <property type="component" value="Chromosome 14"/>
</dbReference>
<dbReference type="SMART" id="SM00408">
    <property type="entry name" value="IGc2"/>
    <property type="match status" value="2"/>
</dbReference>
<keyword evidence="6" id="KW-1133">Transmembrane helix</keyword>
<organism evidence="8 9">
    <name type="scientific">Ovis aries</name>
    <name type="common">Sheep</name>
    <dbReference type="NCBI Taxonomy" id="9940"/>
    <lineage>
        <taxon>Eukaryota</taxon>
        <taxon>Metazoa</taxon>
        <taxon>Chordata</taxon>
        <taxon>Craniata</taxon>
        <taxon>Vertebrata</taxon>
        <taxon>Euteleostomi</taxon>
        <taxon>Mammalia</taxon>
        <taxon>Eutheria</taxon>
        <taxon>Laurasiatheria</taxon>
        <taxon>Artiodactyla</taxon>
        <taxon>Ruminantia</taxon>
        <taxon>Pecora</taxon>
        <taxon>Bovidae</taxon>
        <taxon>Caprinae</taxon>
        <taxon>Ovis</taxon>
    </lineage>
</organism>
<proteinExistence type="inferred from homology"/>
<comment type="caution">
    <text evidence="8">The sequence shown here is derived from an EMBL/GenBank/DDBJ whole genome shotgun (WGS) entry which is preliminary data.</text>
</comment>
<dbReference type="GO" id="GO:0007165">
    <property type="term" value="P:signal transduction"/>
    <property type="evidence" value="ECO:0007669"/>
    <property type="project" value="TreeGrafter"/>
</dbReference>
<keyword evidence="6" id="KW-0472">Membrane</keyword>
<dbReference type="PANTHER" id="PTHR44427:SF1">
    <property type="entry name" value="CARCINOEMBRYONIC ANTIGEN-RELATED CELL ADHESION MOLECULE 1"/>
    <property type="match status" value="1"/>
</dbReference>
<reference evidence="8 9" key="1">
    <citation type="submission" date="2020-12" db="EMBL/GenBank/DDBJ databases">
        <title>De novo assembly of Tibetan sheep genome.</title>
        <authorList>
            <person name="Li X."/>
        </authorList>
    </citation>
    <scope>NUCLEOTIDE SEQUENCE [LARGE SCALE GENOMIC DNA]</scope>
    <source>
        <tissue evidence="8">Heart</tissue>
    </source>
</reference>
<dbReference type="InterPro" id="IPR036179">
    <property type="entry name" value="Ig-like_dom_sf"/>
</dbReference>
<dbReference type="InterPro" id="IPR013106">
    <property type="entry name" value="Ig_V-set"/>
</dbReference>